<proteinExistence type="predicted"/>
<evidence type="ECO:0000256" key="7">
    <source>
        <dbReference type="ARBA" id="ARBA00023136"/>
    </source>
</evidence>
<reference evidence="10 11" key="1">
    <citation type="submission" date="2019-01" db="EMBL/GenBank/DDBJ databases">
        <authorList>
            <person name="Sayadi A."/>
        </authorList>
    </citation>
    <scope>NUCLEOTIDE SEQUENCE [LARGE SCALE GENOMIC DNA]</scope>
</reference>
<organism evidence="10 11">
    <name type="scientific">Callosobruchus maculatus</name>
    <name type="common">Southern cowpea weevil</name>
    <name type="synonym">Pulse bruchid</name>
    <dbReference type="NCBI Taxonomy" id="64391"/>
    <lineage>
        <taxon>Eukaryota</taxon>
        <taxon>Metazoa</taxon>
        <taxon>Ecdysozoa</taxon>
        <taxon>Arthropoda</taxon>
        <taxon>Hexapoda</taxon>
        <taxon>Insecta</taxon>
        <taxon>Pterygota</taxon>
        <taxon>Neoptera</taxon>
        <taxon>Endopterygota</taxon>
        <taxon>Coleoptera</taxon>
        <taxon>Polyphaga</taxon>
        <taxon>Cucujiformia</taxon>
        <taxon>Chrysomeloidea</taxon>
        <taxon>Chrysomelidae</taxon>
        <taxon>Bruchinae</taxon>
        <taxon>Bruchini</taxon>
        <taxon>Callosobruchus</taxon>
    </lineage>
</organism>
<dbReference type="EMBL" id="CAACVG010008404">
    <property type="protein sequence ID" value="VEN49638.1"/>
    <property type="molecule type" value="Genomic_DNA"/>
</dbReference>
<evidence type="ECO:0000256" key="4">
    <source>
        <dbReference type="ARBA" id="ARBA00022692"/>
    </source>
</evidence>
<accession>A0A653CNY7</accession>
<name>A0A653CNY7_CALMS</name>
<dbReference type="GO" id="GO:0005549">
    <property type="term" value="F:odorant binding"/>
    <property type="evidence" value="ECO:0007669"/>
    <property type="project" value="InterPro"/>
</dbReference>
<evidence type="ECO:0008006" key="12">
    <source>
        <dbReference type="Google" id="ProtNLM"/>
    </source>
</evidence>
<evidence type="ECO:0000256" key="3">
    <source>
        <dbReference type="ARBA" id="ARBA00022606"/>
    </source>
</evidence>
<keyword evidence="5" id="KW-0552">Olfaction</keyword>
<evidence type="ECO:0000256" key="9">
    <source>
        <dbReference type="ARBA" id="ARBA00023224"/>
    </source>
</evidence>
<dbReference type="GO" id="GO:0005886">
    <property type="term" value="C:plasma membrane"/>
    <property type="evidence" value="ECO:0007669"/>
    <property type="project" value="UniProtKB-SubCell"/>
</dbReference>
<dbReference type="Proteomes" id="UP000410492">
    <property type="component" value="Unassembled WGS sequence"/>
</dbReference>
<protein>
    <recommendedName>
        <fullName evidence="12">Odorant receptor</fullName>
    </recommendedName>
</protein>
<keyword evidence="9" id="KW-0807">Transducer</keyword>
<evidence type="ECO:0000256" key="5">
    <source>
        <dbReference type="ARBA" id="ARBA00022725"/>
    </source>
</evidence>
<evidence type="ECO:0000256" key="2">
    <source>
        <dbReference type="ARBA" id="ARBA00022475"/>
    </source>
</evidence>
<keyword evidence="8" id="KW-0675">Receptor</keyword>
<comment type="subcellular location">
    <subcellularLocation>
        <location evidence="1">Cell membrane</location>
        <topology evidence="1">Multi-pass membrane protein</topology>
    </subcellularLocation>
</comment>
<dbReference type="GO" id="GO:0007165">
    <property type="term" value="P:signal transduction"/>
    <property type="evidence" value="ECO:0007669"/>
    <property type="project" value="UniProtKB-KW"/>
</dbReference>
<keyword evidence="4" id="KW-0812">Transmembrane</keyword>
<keyword evidence="6" id="KW-1133">Transmembrane helix</keyword>
<gene>
    <name evidence="10" type="ORF">CALMAC_LOCUS10695</name>
</gene>
<keyword evidence="11" id="KW-1185">Reference proteome</keyword>
<sequence>MEIYTPGGQVCLLIYESTFILISHIEFLVDHLDAAFCESDERRRFWMLKYCIKYHMHISKMAEGICSLHETFTGHMAVIWAGCLGCVCNQMLHSKLLGALLYLLGYLFTCCCLVEAGQTLLNKSASLADKLYDIPWYLGATKEQKCVMFMITRAQVPMKLSATPFGNYDCGFFLKIIKTAYSYLTLLQR</sequence>
<evidence type="ECO:0000313" key="10">
    <source>
        <dbReference type="EMBL" id="VEN49638.1"/>
    </source>
</evidence>
<evidence type="ECO:0000256" key="6">
    <source>
        <dbReference type="ARBA" id="ARBA00022989"/>
    </source>
</evidence>
<evidence type="ECO:0000313" key="11">
    <source>
        <dbReference type="Proteomes" id="UP000410492"/>
    </source>
</evidence>
<dbReference type="Pfam" id="PF02949">
    <property type="entry name" value="7tm_6"/>
    <property type="match status" value="1"/>
</dbReference>
<keyword evidence="7" id="KW-0472">Membrane</keyword>
<keyword evidence="3" id="KW-0716">Sensory transduction</keyword>
<dbReference type="InterPro" id="IPR004117">
    <property type="entry name" value="7tm6_olfct_rcpt"/>
</dbReference>
<dbReference type="GO" id="GO:0004984">
    <property type="term" value="F:olfactory receptor activity"/>
    <property type="evidence" value="ECO:0007669"/>
    <property type="project" value="InterPro"/>
</dbReference>
<dbReference type="PANTHER" id="PTHR21137:SF35">
    <property type="entry name" value="ODORANT RECEPTOR 19A-RELATED"/>
    <property type="match status" value="1"/>
</dbReference>
<evidence type="ECO:0000256" key="8">
    <source>
        <dbReference type="ARBA" id="ARBA00023170"/>
    </source>
</evidence>
<keyword evidence="2" id="KW-1003">Cell membrane</keyword>
<dbReference type="OrthoDB" id="6614360at2759"/>
<evidence type="ECO:0000256" key="1">
    <source>
        <dbReference type="ARBA" id="ARBA00004651"/>
    </source>
</evidence>
<dbReference type="AlphaFoldDB" id="A0A653CNY7"/>
<dbReference type="PANTHER" id="PTHR21137">
    <property type="entry name" value="ODORANT RECEPTOR"/>
    <property type="match status" value="1"/>
</dbReference>